<reference evidence="2" key="3">
    <citation type="submission" date="2015-04" db="UniProtKB">
        <authorList>
            <consortium name="EnsemblPlants"/>
        </authorList>
    </citation>
    <scope>IDENTIFICATION</scope>
    <source>
        <strain evidence="2">cv. Jemalong A17</strain>
    </source>
</reference>
<reference evidence="1 3" key="1">
    <citation type="journal article" date="2011" name="Nature">
        <title>The Medicago genome provides insight into the evolution of rhizobial symbioses.</title>
        <authorList>
            <person name="Young N.D."/>
            <person name="Debelle F."/>
            <person name="Oldroyd G.E."/>
            <person name="Geurts R."/>
            <person name="Cannon S.B."/>
            <person name="Udvardi M.K."/>
            <person name="Benedito V.A."/>
            <person name="Mayer K.F."/>
            <person name="Gouzy J."/>
            <person name="Schoof H."/>
            <person name="Van de Peer Y."/>
            <person name="Proost S."/>
            <person name="Cook D.R."/>
            <person name="Meyers B.C."/>
            <person name="Spannagl M."/>
            <person name="Cheung F."/>
            <person name="De Mita S."/>
            <person name="Krishnakumar V."/>
            <person name="Gundlach H."/>
            <person name="Zhou S."/>
            <person name="Mudge J."/>
            <person name="Bharti A.K."/>
            <person name="Murray J.D."/>
            <person name="Naoumkina M.A."/>
            <person name="Rosen B."/>
            <person name="Silverstein K.A."/>
            <person name="Tang H."/>
            <person name="Rombauts S."/>
            <person name="Zhao P.X."/>
            <person name="Zhou P."/>
            <person name="Barbe V."/>
            <person name="Bardou P."/>
            <person name="Bechner M."/>
            <person name="Bellec A."/>
            <person name="Berger A."/>
            <person name="Berges H."/>
            <person name="Bidwell S."/>
            <person name="Bisseling T."/>
            <person name="Choisne N."/>
            <person name="Couloux A."/>
            <person name="Denny R."/>
            <person name="Deshpande S."/>
            <person name="Dai X."/>
            <person name="Doyle J.J."/>
            <person name="Dudez A.M."/>
            <person name="Farmer A.D."/>
            <person name="Fouteau S."/>
            <person name="Franken C."/>
            <person name="Gibelin C."/>
            <person name="Gish J."/>
            <person name="Goldstein S."/>
            <person name="Gonzalez A.J."/>
            <person name="Green P.J."/>
            <person name="Hallab A."/>
            <person name="Hartog M."/>
            <person name="Hua A."/>
            <person name="Humphray S.J."/>
            <person name="Jeong D.H."/>
            <person name="Jing Y."/>
            <person name="Jocker A."/>
            <person name="Kenton S.M."/>
            <person name="Kim D.J."/>
            <person name="Klee K."/>
            <person name="Lai H."/>
            <person name="Lang C."/>
            <person name="Lin S."/>
            <person name="Macmil S.L."/>
            <person name="Magdelenat G."/>
            <person name="Matthews L."/>
            <person name="McCorrison J."/>
            <person name="Monaghan E.L."/>
            <person name="Mun J.H."/>
            <person name="Najar F.Z."/>
            <person name="Nicholson C."/>
            <person name="Noirot C."/>
            <person name="O'Bleness M."/>
            <person name="Paule C.R."/>
            <person name="Poulain J."/>
            <person name="Prion F."/>
            <person name="Qin B."/>
            <person name="Qu C."/>
            <person name="Retzel E.F."/>
            <person name="Riddle C."/>
            <person name="Sallet E."/>
            <person name="Samain S."/>
            <person name="Samson N."/>
            <person name="Sanders I."/>
            <person name="Saurat O."/>
            <person name="Scarpelli C."/>
            <person name="Schiex T."/>
            <person name="Segurens B."/>
            <person name="Severin A.J."/>
            <person name="Sherrier D.J."/>
            <person name="Shi R."/>
            <person name="Sims S."/>
            <person name="Singer S.R."/>
            <person name="Sinharoy S."/>
            <person name="Sterck L."/>
            <person name="Viollet A."/>
            <person name="Wang B.B."/>
            <person name="Wang K."/>
            <person name="Wang M."/>
            <person name="Wang X."/>
            <person name="Warfsmann J."/>
            <person name="Weissenbach J."/>
            <person name="White D.D."/>
            <person name="White J.D."/>
            <person name="Wiley G.B."/>
            <person name="Wincker P."/>
            <person name="Xing Y."/>
            <person name="Yang L."/>
            <person name="Yao Z."/>
            <person name="Ying F."/>
            <person name="Zhai J."/>
            <person name="Zhou L."/>
            <person name="Zuber A."/>
            <person name="Denarie J."/>
            <person name="Dixon R.A."/>
            <person name="May G.D."/>
            <person name="Schwartz D.C."/>
            <person name="Rogers J."/>
            <person name="Quetier F."/>
            <person name="Town C.D."/>
            <person name="Roe B.A."/>
        </authorList>
    </citation>
    <scope>NUCLEOTIDE SEQUENCE [LARGE SCALE GENOMIC DNA]</scope>
    <source>
        <strain evidence="1">A17</strain>
        <strain evidence="2 3">cv. Jemalong A17</strain>
    </source>
</reference>
<evidence type="ECO:0000313" key="3">
    <source>
        <dbReference type="Proteomes" id="UP000002051"/>
    </source>
</evidence>
<dbReference type="STRING" id="3880.A0A072UUR9"/>
<keyword evidence="3" id="KW-1185">Reference proteome</keyword>
<accession>A0A072UUR9</accession>
<evidence type="ECO:0000313" key="2">
    <source>
        <dbReference type="EnsemblPlants" id="KEH33584"/>
    </source>
</evidence>
<sequence length="256" mass="28845">MQLQQLNHACGLVLFEAMSGLKVNFHKSSLVGVNINASWLSEAASVLGCKVGKVSFLYLGLPIGGDPRRLLIWEPVVNRIKSRLSSWHSQFLSFGGRLTLLKSVLIALPVYALSFFKALSGIISSIESLLNKFWGEYEGLGVRRLREFNVALLGKWCWRLLVESEGLWRKVLVARYGVDGGGLEDGGRSCSSWWREIVRIRDGIGEGGERWFVSCVSRRVGDGSNTDFWRDSWYGIVPLCLRFRRLYDLAVNNQSR</sequence>
<reference evidence="1 3" key="2">
    <citation type="journal article" date="2014" name="BMC Genomics">
        <title>An improved genome release (version Mt4.0) for the model legume Medicago truncatula.</title>
        <authorList>
            <person name="Tang H."/>
            <person name="Krishnakumar V."/>
            <person name="Bidwell S."/>
            <person name="Rosen B."/>
            <person name="Chan A."/>
            <person name="Zhou S."/>
            <person name="Gentzbittel L."/>
            <person name="Childs K.L."/>
            <person name="Yandell M."/>
            <person name="Gundlach H."/>
            <person name="Mayer K.F."/>
            <person name="Schwartz D.C."/>
            <person name="Town C.D."/>
        </authorList>
    </citation>
    <scope>GENOME REANNOTATION</scope>
    <source>
        <strain evidence="1">A17</strain>
        <strain evidence="2 3">cv. Jemalong A17</strain>
    </source>
</reference>
<protein>
    <submittedName>
        <fullName evidence="1 2">Uncharacterized protein</fullName>
    </submittedName>
</protein>
<organism evidence="1 3">
    <name type="scientific">Medicago truncatula</name>
    <name type="common">Barrel medic</name>
    <name type="synonym">Medicago tribuloides</name>
    <dbReference type="NCBI Taxonomy" id="3880"/>
    <lineage>
        <taxon>Eukaryota</taxon>
        <taxon>Viridiplantae</taxon>
        <taxon>Streptophyta</taxon>
        <taxon>Embryophyta</taxon>
        <taxon>Tracheophyta</taxon>
        <taxon>Spermatophyta</taxon>
        <taxon>Magnoliopsida</taxon>
        <taxon>eudicotyledons</taxon>
        <taxon>Gunneridae</taxon>
        <taxon>Pentapetalae</taxon>
        <taxon>rosids</taxon>
        <taxon>fabids</taxon>
        <taxon>Fabales</taxon>
        <taxon>Fabaceae</taxon>
        <taxon>Papilionoideae</taxon>
        <taxon>50 kb inversion clade</taxon>
        <taxon>NPAAA clade</taxon>
        <taxon>Hologalegina</taxon>
        <taxon>IRL clade</taxon>
        <taxon>Trifolieae</taxon>
        <taxon>Medicago</taxon>
    </lineage>
</organism>
<dbReference type="AlphaFoldDB" id="A0A072UUR9"/>
<gene>
    <name evidence="1" type="ordered locus">MTR_3g448400</name>
</gene>
<dbReference type="PANTHER" id="PTHR33116:SF78">
    <property type="entry name" value="OS12G0587133 PROTEIN"/>
    <property type="match status" value="1"/>
</dbReference>
<name>A0A072UUR9_MEDTR</name>
<evidence type="ECO:0000313" key="1">
    <source>
        <dbReference type="EMBL" id="KEH33584.1"/>
    </source>
</evidence>
<dbReference type="EnsemblPlants" id="KEH33584">
    <property type="protein sequence ID" value="KEH33584"/>
    <property type="gene ID" value="MTR_3g448400"/>
</dbReference>
<dbReference type="Proteomes" id="UP000002051">
    <property type="component" value="Chromosome 3"/>
</dbReference>
<proteinExistence type="predicted"/>
<dbReference type="EMBL" id="CM001219">
    <property type="protein sequence ID" value="KEH33584.1"/>
    <property type="molecule type" value="Genomic_DNA"/>
</dbReference>
<dbReference type="PANTHER" id="PTHR33116">
    <property type="entry name" value="REVERSE TRANSCRIPTASE ZINC-BINDING DOMAIN-CONTAINING PROTEIN-RELATED-RELATED"/>
    <property type="match status" value="1"/>
</dbReference>
<dbReference type="HOGENOM" id="CLU_000680_15_4_1"/>